<name>A0A9X4NK76_9LACT</name>
<evidence type="ECO:0000313" key="2">
    <source>
        <dbReference type="EMBL" id="MDG4985139.1"/>
    </source>
</evidence>
<comment type="caution">
    <text evidence="2">The sequence shown here is derived from an EMBL/GenBank/DDBJ whole genome shotgun (WGS) entry which is preliminary data.</text>
</comment>
<proteinExistence type="predicted"/>
<dbReference type="Proteomes" id="UP001152614">
    <property type="component" value="Unassembled WGS sequence"/>
</dbReference>
<dbReference type="RefSeq" id="WP_278229470.1">
    <property type="nucleotide sequence ID" value="NZ_JAOWLY010000023.1"/>
</dbReference>
<accession>A0A9X4NK76</accession>
<feature type="chain" id="PRO_5040769287" description="Lipoprotein" evidence="1">
    <location>
        <begin position="28"/>
        <end position="225"/>
    </location>
</feature>
<feature type="signal peptide" evidence="1">
    <location>
        <begin position="1"/>
        <end position="27"/>
    </location>
</feature>
<keyword evidence="1" id="KW-0732">Signal</keyword>
<dbReference type="PROSITE" id="PS51257">
    <property type="entry name" value="PROKAR_LIPOPROTEIN"/>
    <property type="match status" value="1"/>
</dbReference>
<reference evidence="2" key="2">
    <citation type="journal article" date="2023" name="Food Microbiol.">
        <title>Evaluation of the fermentation potential of lactic acid bacteria isolated from herbs, fruits and vegetables as starter cultures in nut-based milk alternatives.</title>
        <authorList>
            <person name="Huang W."/>
            <person name="Dong A."/>
            <person name="Pham H.T."/>
            <person name="Zhou C."/>
            <person name="Huo Z."/>
            <person name="Watjen A.P."/>
            <person name="Prakash S."/>
            <person name="Bang-Berthelsen C.H."/>
            <person name="Turner M.S."/>
        </authorList>
    </citation>
    <scope>NUCLEOTIDE SEQUENCE</scope>
    <source>
        <strain evidence="2">3</strain>
    </source>
</reference>
<reference evidence="2" key="1">
    <citation type="submission" date="2022-10" db="EMBL/GenBank/DDBJ databases">
        <authorList>
            <person name="Turner M.S."/>
            <person name="Huang W."/>
        </authorList>
    </citation>
    <scope>NUCLEOTIDE SEQUENCE</scope>
    <source>
        <strain evidence="2">3</strain>
    </source>
</reference>
<gene>
    <name evidence="2" type="ORF">OGZ51_13415</name>
</gene>
<evidence type="ECO:0008006" key="4">
    <source>
        <dbReference type="Google" id="ProtNLM"/>
    </source>
</evidence>
<dbReference type="AlphaFoldDB" id="A0A9X4NK76"/>
<evidence type="ECO:0000256" key="1">
    <source>
        <dbReference type="SAM" id="SignalP"/>
    </source>
</evidence>
<protein>
    <recommendedName>
        <fullName evidence="4">Lipoprotein</fullName>
    </recommendedName>
</protein>
<organism evidence="2 3">
    <name type="scientific">Lactococcus lactis</name>
    <dbReference type="NCBI Taxonomy" id="1358"/>
    <lineage>
        <taxon>Bacteria</taxon>
        <taxon>Bacillati</taxon>
        <taxon>Bacillota</taxon>
        <taxon>Bacilli</taxon>
        <taxon>Lactobacillales</taxon>
        <taxon>Streptococcaceae</taxon>
        <taxon>Lactococcus</taxon>
    </lineage>
</organism>
<evidence type="ECO:0000313" key="3">
    <source>
        <dbReference type="Proteomes" id="UP001152614"/>
    </source>
</evidence>
<sequence>MLKKTLVMACALLGCIALFGCYDSASALTLKNTGTDEISASVNTNSDGNSQYFKLPSDYKESWSRTDDQGYILSIIEDGYLRTYYARPDDAFYFQNDNLYYESSGKQNVPLKSEADQGSGGISHITVDNFTDSDVRVGISTWFGDDNSLDAAIRSAQTEKLGITHNAMESWTRDIDSRGYLLYVNFAGNNSTYVYYLPNSGKQVSINGFNDLAVDGQKLNLIYFF</sequence>
<dbReference type="EMBL" id="JAOWLY010000023">
    <property type="protein sequence ID" value="MDG4985139.1"/>
    <property type="molecule type" value="Genomic_DNA"/>
</dbReference>